<dbReference type="Pfam" id="PF00135">
    <property type="entry name" value="COesterase"/>
    <property type="match status" value="1"/>
</dbReference>
<gene>
    <name evidence="5" type="ORF">Clacol_008120</name>
</gene>
<dbReference type="Proteomes" id="UP001050691">
    <property type="component" value="Unassembled WGS sequence"/>
</dbReference>
<feature type="domain" description="Carboxylesterase type B" evidence="4">
    <location>
        <begin position="41"/>
        <end position="355"/>
    </location>
</feature>
<accession>A0AAV5AK50</accession>
<evidence type="ECO:0000313" key="6">
    <source>
        <dbReference type="Proteomes" id="UP001050691"/>
    </source>
</evidence>
<comment type="caution">
    <text evidence="5">The sequence shown here is derived from an EMBL/GenBank/DDBJ whole genome shotgun (WGS) entry which is preliminary data.</text>
</comment>
<dbReference type="InterPro" id="IPR002018">
    <property type="entry name" value="CarbesteraseB"/>
</dbReference>
<dbReference type="PROSITE" id="PS00941">
    <property type="entry name" value="CARBOXYLESTERASE_B_2"/>
    <property type="match status" value="1"/>
</dbReference>
<dbReference type="InterPro" id="IPR019819">
    <property type="entry name" value="Carboxylesterase_B_CS"/>
</dbReference>
<evidence type="ECO:0000256" key="1">
    <source>
        <dbReference type="ARBA" id="ARBA00005964"/>
    </source>
</evidence>
<comment type="similarity">
    <text evidence="1 3">Belongs to the type-B carboxylesterase/lipase family.</text>
</comment>
<dbReference type="PANTHER" id="PTHR11559">
    <property type="entry name" value="CARBOXYLESTERASE"/>
    <property type="match status" value="1"/>
</dbReference>
<dbReference type="SUPFAM" id="SSF53474">
    <property type="entry name" value="alpha/beta-Hydrolases"/>
    <property type="match status" value="1"/>
</dbReference>
<evidence type="ECO:0000256" key="3">
    <source>
        <dbReference type="RuleBase" id="RU361235"/>
    </source>
</evidence>
<reference evidence="5" key="1">
    <citation type="submission" date="2021-10" db="EMBL/GenBank/DDBJ databases">
        <title>De novo Genome Assembly of Clathrus columnatus (Basidiomycota, Fungi) Using Illumina and Nanopore Sequence Data.</title>
        <authorList>
            <person name="Ogiso-Tanaka E."/>
            <person name="Itagaki H."/>
            <person name="Hosoya T."/>
            <person name="Hosaka K."/>
        </authorList>
    </citation>
    <scope>NUCLEOTIDE SEQUENCE</scope>
    <source>
        <strain evidence="5">MO-923</strain>
    </source>
</reference>
<dbReference type="GO" id="GO:0016787">
    <property type="term" value="F:hydrolase activity"/>
    <property type="evidence" value="ECO:0007669"/>
    <property type="project" value="UniProtKB-KW"/>
</dbReference>
<dbReference type="InterPro" id="IPR029058">
    <property type="entry name" value="AB_hydrolase_fold"/>
</dbReference>
<dbReference type="EMBL" id="BPWL01000009">
    <property type="protein sequence ID" value="GJJ13863.1"/>
    <property type="molecule type" value="Genomic_DNA"/>
</dbReference>
<protein>
    <recommendedName>
        <fullName evidence="3">Carboxylic ester hydrolase</fullName>
        <ecNumber evidence="3">3.1.1.-</ecNumber>
    </recommendedName>
</protein>
<name>A0AAV5AK50_9AGAM</name>
<dbReference type="Gene3D" id="3.40.50.1820">
    <property type="entry name" value="alpha/beta hydrolase"/>
    <property type="match status" value="2"/>
</dbReference>
<evidence type="ECO:0000259" key="4">
    <source>
        <dbReference type="Pfam" id="PF00135"/>
    </source>
</evidence>
<organism evidence="5 6">
    <name type="scientific">Clathrus columnatus</name>
    <dbReference type="NCBI Taxonomy" id="1419009"/>
    <lineage>
        <taxon>Eukaryota</taxon>
        <taxon>Fungi</taxon>
        <taxon>Dikarya</taxon>
        <taxon>Basidiomycota</taxon>
        <taxon>Agaricomycotina</taxon>
        <taxon>Agaricomycetes</taxon>
        <taxon>Phallomycetidae</taxon>
        <taxon>Phallales</taxon>
        <taxon>Clathraceae</taxon>
        <taxon>Clathrus</taxon>
    </lineage>
</organism>
<proteinExistence type="inferred from homology"/>
<evidence type="ECO:0000256" key="2">
    <source>
        <dbReference type="ARBA" id="ARBA00022801"/>
    </source>
</evidence>
<keyword evidence="2 3" id="KW-0378">Hydrolase</keyword>
<dbReference type="EC" id="3.1.1.-" evidence="3"/>
<keyword evidence="6" id="KW-1185">Reference proteome</keyword>
<dbReference type="PROSITE" id="PS00122">
    <property type="entry name" value="CARBOXYLESTERASE_B_1"/>
    <property type="match status" value="1"/>
</dbReference>
<sequence length="481" mass="52081">MPRVSTFAGRGFALAWWSYPSVHAGPIVDLGYSIYEGTDLGNGQNQFIGVRFAAPPLGELRWKKPQPPLTTTGVQQATTFQSVCFGVGQGLAAGLSEDCLFLNIWSPADSKPGDKFPVFFWIQGGGYETNANPNTNGSVLVTAADNKMVFVGLNYRVGAFGFLNSEIERSKGLDVNVGLFDQRQALEWLQEHISAASILFGGDPEQVVIVGASAGAGSVALHLIAFGGAPTNLFHGAFGVSPFFPSQFRVSELEWQFNLFASRAGCGTSPDPLECLRSQNSTTLQLANAGMAFPGRTNDALFPFIPAIDGDILVDFPYRLFEENRFVKVPTVFGDDTDEGTEFVANASSAAEMASFFMDQYPQLSEADTNAINALYPSFNVLTAAEIAAGIGVSHTSDLSFVFAPPETSPLTPILQAYYTSFVRTLNPNTLPVKGSIVWPQFNPSKNERILLQSNLTVETVPQSQRDRCIFWKGLGIKMEQ</sequence>
<dbReference type="InterPro" id="IPR019826">
    <property type="entry name" value="Carboxylesterase_B_AS"/>
</dbReference>
<evidence type="ECO:0000313" key="5">
    <source>
        <dbReference type="EMBL" id="GJJ13863.1"/>
    </source>
</evidence>
<dbReference type="InterPro" id="IPR050309">
    <property type="entry name" value="Type-B_Carboxylest/Lipase"/>
</dbReference>
<dbReference type="AlphaFoldDB" id="A0AAV5AK50"/>